<proteinExistence type="predicted"/>
<evidence type="ECO:0000313" key="2">
    <source>
        <dbReference type="Proteomes" id="UP000295023"/>
    </source>
</evidence>
<dbReference type="Proteomes" id="UP000295023">
    <property type="component" value="Unassembled WGS sequence"/>
</dbReference>
<dbReference type="EMBL" id="SKBM01000022">
    <property type="protein sequence ID" value="TCZ56642.1"/>
    <property type="molecule type" value="Genomic_DNA"/>
</dbReference>
<reference evidence="1 2" key="1">
    <citation type="submission" date="2019-03" db="EMBL/GenBank/DDBJ databases">
        <title>Paracraurococcus aquatilis NE82 genome sequence.</title>
        <authorList>
            <person name="Zhao Y."/>
            <person name="Du Z."/>
        </authorList>
    </citation>
    <scope>NUCLEOTIDE SEQUENCE [LARGE SCALE GENOMIC DNA]</scope>
    <source>
        <strain evidence="1 2">NE82</strain>
    </source>
</reference>
<comment type="caution">
    <text evidence="1">The sequence shown here is derived from an EMBL/GenBank/DDBJ whole genome shotgun (WGS) entry which is preliminary data.</text>
</comment>
<sequence length="69" mass="7528">MSDRAIALFWLASGSLLSATLMGEAVASASLVLGAAGLLCAGLREIEVRREMIRQRRNWLPPLRFAETL</sequence>
<protein>
    <submittedName>
        <fullName evidence="1">Uncharacterized protein</fullName>
    </submittedName>
</protein>
<accession>A0A4R4D9Z0</accession>
<name>A0A4R4D9Z0_9PROT</name>
<keyword evidence="2" id="KW-1185">Reference proteome</keyword>
<gene>
    <name evidence="1" type="ORF">EXY23_19835</name>
</gene>
<dbReference type="AlphaFoldDB" id="A0A4R4D9Z0"/>
<dbReference type="RefSeq" id="WP_132293553.1">
    <property type="nucleotide sequence ID" value="NZ_SKBM01000022.1"/>
</dbReference>
<organism evidence="1 2">
    <name type="scientific">Roseicella aquatilis</name>
    <dbReference type="NCBI Taxonomy" id="2527868"/>
    <lineage>
        <taxon>Bacteria</taxon>
        <taxon>Pseudomonadati</taxon>
        <taxon>Pseudomonadota</taxon>
        <taxon>Alphaproteobacteria</taxon>
        <taxon>Acetobacterales</taxon>
        <taxon>Roseomonadaceae</taxon>
        <taxon>Roseicella</taxon>
    </lineage>
</organism>
<evidence type="ECO:0000313" key="1">
    <source>
        <dbReference type="EMBL" id="TCZ56642.1"/>
    </source>
</evidence>